<evidence type="ECO:0000313" key="6">
    <source>
        <dbReference type="Proteomes" id="UP001501752"/>
    </source>
</evidence>
<sequence length="432" mass="45307">MRRGIAASALVAALAVSMAACGSSGDSSNNSAPAAGASVDPAKVSGTVTWWDTSDAKAEAPTYQKVIEGFQAKYPNVKVKYVNVPFADAQNKIKNAFSTGTDAPDVIRSEVAWTPELASLHYLAPLDGTIALDKADDFLPNPVAATKYEGKTYAVPQVTDTMALFYNKKMFADAGIAKPPATVEELKAAAAQIKAKSGKTGLYLRGDDAYWTLSFLYGEGGDLVDANAKTVSIDNAAGVKAFKTMKDLVDSGAAKTSVTDGWANMMSSFQSGDTAMMINGPWALATVNKGGEAFADKANLGIAVVPAGSGGQGAPQGGHSYAVYAGSKNVSASELFVQYMASAETQATLTKELGVLPTRKSVYAQPDVASIESVKFFKDAIDKAHQRPWIPEGGTLFAPLVTEYTAMLSGKETPEQAAKNTGDAYRKNLGWK</sequence>
<dbReference type="EMBL" id="BAABIS010000001">
    <property type="protein sequence ID" value="GAA4842265.1"/>
    <property type="molecule type" value="Genomic_DNA"/>
</dbReference>
<reference evidence="6" key="1">
    <citation type="journal article" date="2019" name="Int. J. Syst. Evol. Microbiol.">
        <title>The Global Catalogue of Microorganisms (GCM) 10K type strain sequencing project: providing services to taxonomists for standard genome sequencing and annotation.</title>
        <authorList>
            <consortium name="The Broad Institute Genomics Platform"/>
            <consortium name="The Broad Institute Genome Sequencing Center for Infectious Disease"/>
            <person name="Wu L."/>
            <person name="Ma J."/>
        </authorList>
    </citation>
    <scope>NUCLEOTIDE SEQUENCE [LARGE SCALE GENOMIC DNA]</scope>
    <source>
        <strain evidence="6">JCM 13006</strain>
    </source>
</reference>
<dbReference type="InterPro" id="IPR006059">
    <property type="entry name" value="SBP"/>
</dbReference>
<dbReference type="PANTHER" id="PTHR30061">
    <property type="entry name" value="MALTOSE-BINDING PERIPLASMIC PROTEIN"/>
    <property type="match status" value="1"/>
</dbReference>
<dbReference type="Gene3D" id="3.40.190.10">
    <property type="entry name" value="Periplasmic binding protein-like II"/>
    <property type="match status" value="2"/>
</dbReference>
<evidence type="ECO:0000256" key="2">
    <source>
        <dbReference type="ARBA" id="ARBA00022448"/>
    </source>
</evidence>
<evidence type="ECO:0000256" key="3">
    <source>
        <dbReference type="ARBA" id="ARBA00022729"/>
    </source>
</evidence>
<protein>
    <submittedName>
        <fullName evidence="5">Extracellular solute-binding protein</fullName>
    </submittedName>
</protein>
<organism evidence="5 6">
    <name type="scientific">Kitasatospora terrestris</name>
    <dbReference type="NCBI Taxonomy" id="258051"/>
    <lineage>
        <taxon>Bacteria</taxon>
        <taxon>Bacillati</taxon>
        <taxon>Actinomycetota</taxon>
        <taxon>Actinomycetes</taxon>
        <taxon>Kitasatosporales</taxon>
        <taxon>Streptomycetaceae</taxon>
        <taxon>Kitasatospora</taxon>
    </lineage>
</organism>
<keyword evidence="2" id="KW-0813">Transport</keyword>
<accession>A0ABP9DKA2</accession>
<evidence type="ECO:0000256" key="1">
    <source>
        <dbReference type="ARBA" id="ARBA00008520"/>
    </source>
</evidence>
<dbReference type="SUPFAM" id="SSF53850">
    <property type="entry name" value="Periplasmic binding protein-like II"/>
    <property type="match status" value="1"/>
</dbReference>
<comment type="caution">
    <text evidence="5">The sequence shown here is derived from an EMBL/GenBank/DDBJ whole genome shotgun (WGS) entry which is preliminary data.</text>
</comment>
<dbReference type="Proteomes" id="UP001501752">
    <property type="component" value="Unassembled WGS sequence"/>
</dbReference>
<gene>
    <name evidence="5" type="ORF">GCM10023235_17740</name>
</gene>
<feature type="chain" id="PRO_5045236476" evidence="4">
    <location>
        <begin position="23"/>
        <end position="432"/>
    </location>
</feature>
<dbReference type="PANTHER" id="PTHR30061:SF50">
    <property type="entry name" value="MALTOSE_MALTODEXTRIN-BINDING PERIPLASMIC PROTEIN"/>
    <property type="match status" value="1"/>
</dbReference>
<feature type="signal peptide" evidence="4">
    <location>
        <begin position="1"/>
        <end position="22"/>
    </location>
</feature>
<evidence type="ECO:0000313" key="5">
    <source>
        <dbReference type="EMBL" id="GAA4842265.1"/>
    </source>
</evidence>
<proteinExistence type="inferred from homology"/>
<dbReference type="RefSeq" id="WP_345696220.1">
    <property type="nucleotide sequence ID" value="NZ_BAABIS010000001.1"/>
</dbReference>
<keyword evidence="3 4" id="KW-0732">Signal</keyword>
<comment type="similarity">
    <text evidence="1">Belongs to the bacterial solute-binding protein 1 family.</text>
</comment>
<name>A0ABP9DKA2_9ACTN</name>
<keyword evidence="6" id="KW-1185">Reference proteome</keyword>
<evidence type="ECO:0000256" key="4">
    <source>
        <dbReference type="SAM" id="SignalP"/>
    </source>
</evidence>
<dbReference type="Pfam" id="PF13416">
    <property type="entry name" value="SBP_bac_8"/>
    <property type="match status" value="1"/>
</dbReference>
<dbReference type="PROSITE" id="PS51257">
    <property type="entry name" value="PROKAR_LIPOPROTEIN"/>
    <property type="match status" value="1"/>
</dbReference>